<keyword evidence="2" id="KW-0012">Acyltransferase</keyword>
<dbReference type="PROSITE" id="PS51186">
    <property type="entry name" value="GNAT"/>
    <property type="match status" value="1"/>
</dbReference>
<dbReference type="CDD" id="cd04301">
    <property type="entry name" value="NAT_SF"/>
    <property type="match status" value="1"/>
</dbReference>
<dbReference type="Proteomes" id="UP000024329">
    <property type="component" value="Unassembled WGS sequence"/>
</dbReference>
<dbReference type="PANTHER" id="PTHR43420">
    <property type="entry name" value="ACETYLTRANSFERASE"/>
    <property type="match status" value="1"/>
</dbReference>
<reference evidence="4 5" key="1">
    <citation type="submission" date="2014-03" db="EMBL/GenBank/DDBJ databases">
        <title>Whole genome sequence of Novosphingobium resinovorum KF1.</title>
        <authorList>
            <person name="Gan H.M."/>
            <person name="Gan H.Y."/>
            <person name="Chew T.H."/>
            <person name="Savka M.A."/>
        </authorList>
    </citation>
    <scope>NUCLEOTIDE SEQUENCE [LARGE SCALE GENOMIC DNA]</scope>
    <source>
        <strain evidence="4 5">KF1</strain>
    </source>
</reference>
<proteinExistence type="predicted"/>
<gene>
    <name evidence="4" type="ORF">BV97_00946</name>
</gene>
<evidence type="ECO:0000313" key="4">
    <source>
        <dbReference type="EMBL" id="EZP83758.1"/>
    </source>
</evidence>
<dbReference type="eggNOG" id="COG0456">
    <property type="taxonomic scope" value="Bacteria"/>
</dbReference>
<evidence type="ECO:0000256" key="2">
    <source>
        <dbReference type="ARBA" id="ARBA00023315"/>
    </source>
</evidence>
<dbReference type="Pfam" id="PF13508">
    <property type="entry name" value="Acetyltransf_7"/>
    <property type="match status" value="1"/>
</dbReference>
<accession>A0A031K416</accession>
<dbReference type="InterPro" id="IPR000182">
    <property type="entry name" value="GNAT_dom"/>
</dbReference>
<dbReference type="STRING" id="158500.BES08_08195"/>
<dbReference type="Gene3D" id="3.40.630.30">
    <property type="match status" value="1"/>
</dbReference>
<dbReference type="EMBL" id="JFYZ01000002">
    <property type="protein sequence ID" value="EZP83758.1"/>
    <property type="molecule type" value="Genomic_DNA"/>
</dbReference>
<dbReference type="AlphaFoldDB" id="A0A031K416"/>
<dbReference type="SUPFAM" id="SSF55729">
    <property type="entry name" value="Acyl-CoA N-acyltransferases (Nat)"/>
    <property type="match status" value="1"/>
</dbReference>
<dbReference type="RefSeq" id="WP_036523731.1">
    <property type="nucleotide sequence ID" value="NZ_CP128492.1"/>
</dbReference>
<evidence type="ECO:0000313" key="5">
    <source>
        <dbReference type="Proteomes" id="UP000024329"/>
    </source>
</evidence>
<dbReference type="InterPro" id="IPR050680">
    <property type="entry name" value="YpeA/RimI_acetyltransf"/>
</dbReference>
<evidence type="ECO:0000259" key="3">
    <source>
        <dbReference type="PROSITE" id="PS51186"/>
    </source>
</evidence>
<feature type="domain" description="N-acetyltransferase" evidence="3">
    <location>
        <begin position="1"/>
        <end position="152"/>
    </location>
</feature>
<dbReference type="GO" id="GO:0016747">
    <property type="term" value="F:acyltransferase activity, transferring groups other than amino-acyl groups"/>
    <property type="evidence" value="ECO:0007669"/>
    <property type="project" value="InterPro"/>
</dbReference>
<comment type="caution">
    <text evidence="4">The sequence shown here is derived from an EMBL/GenBank/DDBJ whole genome shotgun (WGS) entry which is preliminary data.</text>
</comment>
<name>A0A031K416_9SPHN</name>
<dbReference type="PANTHER" id="PTHR43420:SF12">
    <property type="entry name" value="N-ACETYLTRANSFERASE DOMAIN-CONTAINING PROTEIN"/>
    <property type="match status" value="1"/>
</dbReference>
<organism evidence="4 5">
    <name type="scientific">Novosphingobium resinovorum</name>
    <dbReference type="NCBI Taxonomy" id="158500"/>
    <lineage>
        <taxon>Bacteria</taxon>
        <taxon>Pseudomonadati</taxon>
        <taxon>Pseudomonadota</taxon>
        <taxon>Alphaproteobacteria</taxon>
        <taxon>Sphingomonadales</taxon>
        <taxon>Sphingomonadaceae</taxon>
        <taxon>Novosphingobium</taxon>
    </lineage>
</organism>
<keyword evidence="1 4" id="KW-0808">Transferase</keyword>
<dbReference type="PATRIC" id="fig|158500.4.peg.968"/>
<evidence type="ECO:0000256" key="1">
    <source>
        <dbReference type="ARBA" id="ARBA00022679"/>
    </source>
</evidence>
<protein>
    <submittedName>
        <fullName evidence="4">Acetyltransferase</fullName>
    </submittedName>
</protein>
<sequence length="152" mass="17135">MIDDIDRIMAVMTASFDPVYGEAWNRRQVEDALKFGNCHYEVLCAQGHTPDETESAAGFFLSRTGFEEEELLLLAVTPESRGQGLGRALLQNLRIGAISRGAHRLLLEMRRGNPAETLYRNFGFYPIGERREYYRTPSGQRLDAVTFACDIG</sequence>
<dbReference type="InterPro" id="IPR016181">
    <property type="entry name" value="Acyl_CoA_acyltransferase"/>
</dbReference>